<name>A0A6C0EKP3_9ZZZZ</name>
<accession>A0A6C0EKP3</accession>
<dbReference type="InterPro" id="IPR000719">
    <property type="entry name" value="Prot_kinase_dom"/>
</dbReference>
<dbReference type="EMBL" id="MN738873">
    <property type="protein sequence ID" value="QHT29231.1"/>
    <property type="molecule type" value="Genomic_DNA"/>
</dbReference>
<dbReference type="PROSITE" id="PS00108">
    <property type="entry name" value="PROTEIN_KINASE_ST"/>
    <property type="match status" value="1"/>
</dbReference>
<evidence type="ECO:0000313" key="2">
    <source>
        <dbReference type="EMBL" id="QHT29231.1"/>
    </source>
</evidence>
<dbReference type="InterPro" id="IPR008271">
    <property type="entry name" value="Ser/Thr_kinase_AS"/>
</dbReference>
<dbReference type="Pfam" id="PF00069">
    <property type="entry name" value="Pkinase"/>
    <property type="match status" value="1"/>
</dbReference>
<dbReference type="GO" id="GO:0005634">
    <property type="term" value="C:nucleus"/>
    <property type="evidence" value="ECO:0007669"/>
    <property type="project" value="TreeGrafter"/>
</dbReference>
<protein>
    <recommendedName>
        <fullName evidence="1">Protein kinase domain-containing protein</fullName>
    </recommendedName>
</protein>
<evidence type="ECO:0000259" key="1">
    <source>
        <dbReference type="PROSITE" id="PS50011"/>
    </source>
</evidence>
<dbReference type="SUPFAM" id="SSF56112">
    <property type="entry name" value="Protein kinase-like (PK-like)"/>
    <property type="match status" value="1"/>
</dbReference>
<dbReference type="PROSITE" id="PS50011">
    <property type="entry name" value="PROTEIN_KINASE_DOM"/>
    <property type="match status" value="1"/>
</dbReference>
<dbReference type="PANTHER" id="PTHR44167:SF30">
    <property type="entry name" value="PHOSPHORYLASE KINASE"/>
    <property type="match status" value="1"/>
</dbReference>
<dbReference type="SMART" id="SM00220">
    <property type="entry name" value="S_TKc"/>
    <property type="match status" value="1"/>
</dbReference>
<dbReference type="GO" id="GO:0005524">
    <property type="term" value="F:ATP binding"/>
    <property type="evidence" value="ECO:0007669"/>
    <property type="project" value="InterPro"/>
</dbReference>
<dbReference type="AlphaFoldDB" id="A0A6C0EKP3"/>
<reference evidence="2" key="1">
    <citation type="journal article" date="2020" name="Nature">
        <title>Giant virus diversity and host interactions through global metagenomics.</title>
        <authorList>
            <person name="Schulz F."/>
            <person name="Roux S."/>
            <person name="Paez-Espino D."/>
            <person name="Jungbluth S."/>
            <person name="Walsh D.A."/>
            <person name="Denef V.J."/>
            <person name="McMahon K.D."/>
            <person name="Konstantinidis K.T."/>
            <person name="Eloe-Fadrosh E.A."/>
            <person name="Kyrpides N.C."/>
            <person name="Woyke T."/>
        </authorList>
    </citation>
    <scope>NUCLEOTIDE SEQUENCE</scope>
    <source>
        <strain evidence="2">GVMAG-M-3300001351-8</strain>
    </source>
</reference>
<dbReference type="InterPro" id="IPR011009">
    <property type="entry name" value="Kinase-like_dom_sf"/>
</dbReference>
<sequence>MYDTIKDINGNKFSIYSKNGKSLINKYIGGSNKYGRFSVSPGPVSLISEPGVVPSPNPQLDEALVVPGVERRRGRFTVSPSPPSINVDELVDSEPRLDEPQVGRRAGRFTMSPSPPSINVDELVDSEPQLDEPQVGRRVGRFTVSPSPPSIVDEPVVERRTGRFTVSPSPPSNVDEPVTLTTTPEEIPDHIVLENNKIIKIKGYIFKLLEKIGYGAQGEVWLADLLNKEDYKGLINSNHKTSLFSIKFMKAPERGTAGYTSLKREIKNLKKLGNKSEFIVKTYDISEVDNYVVILMEYINSMSITEFILQLRLKFRLNKSTAITGCLKLLEQLIKGLKYLHDNNIVHRDIKPDNILLNLEQIYYQGENISIPYIKYIDFGLSCGKYTINECMDKVSNKLPKLGTVIYMATELLRKSPFEKIFTEEDKTELLYSKKTDIYSLGITIYELFHSFTPFQNPEIWATYDRYLPLRFMEERIHFLPIKSKLHNIYNGFAIFDFIINIMVVDDPEMRVDIDLLNSIFDGTYKYIDDIPYIELLHTLGRKEKEKEKGPCECPIKEHCQQMALFNSLPLSCRKVCSESHSWKMAKCGYYIPSIDHLIENNKSKTKEKITDWLRKEYMQHIATDQIVEQRLYNKYIILK</sequence>
<organism evidence="2">
    <name type="scientific">viral metagenome</name>
    <dbReference type="NCBI Taxonomy" id="1070528"/>
    <lineage>
        <taxon>unclassified sequences</taxon>
        <taxon>metagenomes</taxon>
        <taxon>organismal metagenomes</taxon>
    </lineage>
</organism>
<dbReference type="GO" id="GO:0004674">
    <property type="term" value="F:protein serine/threonine kinase activity"/>
    <property type="evidence" value="ECO:0007669"/>
    <property type="project" value="TreeGrafter"/>
</dbReference>
<proteinExistence type="predicted"/>
<dbReference type="GO" id="GO:0044773">
    <property type="term" value="P:mitotic DNA damage checkpoint signaling"/>
    <property type="evidence" value="ECO:0007669"/>
    <property type="project" value="TreeGrafter"/>
</dbReference>
<dbReference type="Gene3D" id="1.10.510.10">
    <property type="entry name" value="Transferase(Phosphotransferase) domain 1"/>
    <property type="match status" value="1"/>
</dbReference>
<dbReference type="PANTHER" id="PTHR44167">
    <property type="entry name" value="OVARIAN-SPECIFIC SERINE/THREONINE-PROTEIN KINASE LOK-RELATED"/>
    <property type="match status" value="1"/>
</dbReference>
<feature type="domain" description="Protein kinase" evidence="1">
    <location>
        <begin position="206"/>
        <end position="528"/>
    </location>
</feature>